<evidence type="ECO:0000256" key="5">
    <source>
        <dbReference type="ARBA" id="ARBA00022989"/>
    </source>
</evidence>
<dbReference type="EMBL" id="UINC01107312">
    <property type="protein sequence ID" value="SVC72587.1"/>
    <property type="molecule type" value="Genomic_DNA"/>
</dbReference>
<dbReference type="PROSITE" id="PS50928">
    <property type="entry name" value="ABC_TM1"/>
    <property type="match status" value="1"/>
</dbReference>
<feature type="transmembrane region" description="Helical" evidence="7">
    <location>
        <begin position="26"/>
        <end position="50"/>
    </location>
</feature>
<dbReference type="InterPro" id="IPR035906">
    <property type="entry name" value="MetI-like_sf"/>
</dbReference>
<evidence type="ECO:0000256" key="1">
    <source>
        <dbReference type="ARBA" id="ARBA00004651"/>
    </source>
</evidence>
<feature type="non-terminal residue" evidence="9">
    <location>
        <position position="275"/>
    </location>
</feature>
<dbReference type="Gene3D" id="1.10.3720.10">
    <property type="entry name" value="MetI-like"/>
    <property type="match status" value="1"/>
</dbReference>
<dbReference type="PANTHER" id="PTHR30183:SF2">
    <property type="entry name" value="IRON UTILIZATION PROTEIN"/>
    <property type="match status" value="1"/>
</dbReference>
<protein>
    <recommendedName>
        <fullName evidence="8">ABC transmembrane type-1 domain-containing protein</fullName>
    </recommendedName>
</protein>
<feature type="domain" description="ABC transmembrane type-1" evidence="8">
    <location>
        <begin position="27"/>
        <end position="232"/>
    </location>
</feature>
<feature type="transmembrane region" description="Helical" evidence="7">
    <location>
        <begin position="62"/>
        <end position="82"/>
    </location>
</feature>
<name>A0A382PIC6_9ZZZZ</name>
<dbReference type="SUPFAM" id="SSF161098">
    <property type="entry name" value="MetI-like"/>
    <property type="match status" value="1"/>
</dbReference>
<keyword evidence="5 7" id="KW-1133">Transmembrane helix</keyword>
<feature type="transmembrane region" description="Helical" evidence="7">
    <location>
        <begin position="118"/>
        <end position="137"/>
    </location>
</feature>
<dbReference type="Pfam" id="PF00528">
    <property type="entry name" value="BPD_transp_1"/>
    <property type="match status" value="1"/>
</dbReference>
<accession>A0A382PIC6</accession>
<proteinExistence type="predicted"/>
<gene>
    <name evidence="9" type="ORF">METZ01_LOCUS325441</name>
</gene>
<evidence type="ECO:0000256" key="7">
    <source>
        <dbReference type="SAM" id="Phobius"/>
    </source>
</evidence>
<dbReference type="GO" id="GO:0055085">
    <property type="term" value="P:transmembrane transport"/>
    <property type="evidence" value="ECO:0007669"/>
    <property type="project" value="InterPro"/>
</dbReference>
<dbReference type="CDD" id="cd06261">
    <property type="entry name" value="TM_PBP2"/>
    <property type="match status" value="1"/>
</dbReference>
<evidence type="ECO:0000256" key="6">
    <source>
        <dbReference type="ARBA" id="ARBA00023136"/>
    </source>
</evidence>
<comment type="subcellular location">
    <subcellularLocation>
        <location evidence="1">Cell membrane</location>
        <topology evidence="1">Multi-pass membrane protein</topology>
    </subcellularLocation>
</comment>
<evidence type="ECO:0000256" key="2">
    <source>
        <dbReference type="ARBA" id="ARBA00022448"/>
    </source>
</evidence>
<keyword evidence="2" id="KW-0813">Transport</keyword>
<keyword evidence="6 7" id="KW-0472">Membrane</keyword>
<organism evidence="9">
    <name type="scientific">marine metagenome</name>
    <dbReference type="NCBI Taxonomy" id="408172"/>
    <lineage>
        <taxon>unclassified sequences</taxon>
        <taxon>metagenomes</taxon>
        <taxon>ecological metagenomes</taxon>
    </lineage>
</organism>
<feature type="transmembrane region" description="Helical" evidence="7">
    <location>
        <begin position="158"/>
        <end position="179"/>
    </location>
</feature>
<dbReference type="GO" id="GO:0005886">
    <property type="term" value="C:plasma membrane"/>
    <property type="evidence" value="ECO:0007669"/>
    <property type="project" value="UniProtKB-SubCell"/>
</dbReference>
<evidence type="ECO:0000256" key="4">
    <source>
        <dbReference type="ARBA" id="ARBA00022692"/>
    </source>
</evidence>
<evidence type="ECO:0000313" key="9">
    <source>
        <dbReference type="EMBL" id="SVC72587.1"/>
    </source>
</evidence>
<evidence type="ECO:0000259" key="8">
    <source>
        <dbReference type="PROSITE" id="PS50928"/>
    </source>
</evidence>
<dbReference type="InterPro" id="IPR000515">
    <property type="entry name" value="MetI-like"/>
</dbReference>
<dbReference type="AlphaFoldDB" id="A0A382PIC6"/>
<keyword evidence="4 7" id="KW-0812">Transmembrane</keyword>
<sequence>MAIFYSALLGDTSLWPHLFSTVLPRYLLNTLLLMLGVGILSLVFGISTAWLVSRYEFPGRAIFEWALLLPAAVPAYIIAYTYTDLLEYAGLVQGFLRDIFDWKNSKDYWFPNIRSMEGAILVMASVLYPYVYLLTRASFLTLPMSYFQTSAIYGRKPFFAVALPLARPAIIAGLALVLMETISDFGTVDYFAIDTLTLGVFNVWLGMNSLSGAAQISSVLFFIVVILLTLELIARRNQRFYEKYSRQQTLELETIQTWKKYLFFLICLTPLCLGF</sequence>
<feature type="transmembrane region" description="Helical" evidence="7">
    <location>
        <begin position="213"/>
        <end position="234"/>
    </location>
</feature>
<dbReference type="FunFam" id="1.10.3720.10:FF:000088">
    <property type="entry name" value="Iron(III) ABC transporter, permease protein"/>
    <property type="match status" value="1"/>
</dbReference>
<evidence type="ECO:0000256" key="3">
    <source>
        <dbReference type="ARBA" id="ARBA00022475"/>
    </source>
</evidence>
<keyword evidence="3" id="KW-1003">Cell membrane</keyword>
<reference evidence="9" key="1">
    <citation type="submission" date="2018-05" db="EMBL/GenBank/DDBJ databases">
        <authorList>
            <person name="Lanie J.A."/>
            <person name="Ng W.-L."/>
            <person name="Kazmierczak K.M."/>
            <person name="Andrzejewski T.M."/>
            <person name="Davidsen T.M."/>
            <person name="Wayne K.J."/>
            <person name="Tettelin H."/>
            <person name="Glass J.I."/>
            <person name="Rusch D."/>
            <person name="Podicherti R."/>
            <person name="Tsui H.-C.T."/>
            <person name="Winkler M.E."/>
        </authorList>
    </citation>
    <scope>NUCLEOTIDE SEQUENCE</scope>
</reference>
<dbReference type="PANTHER" id="PTHR30183">
    <property type="entry name" value="MOLYBDENUM TRANSPORT SYSTEM PERMEASE PROTEIN MODB"/>
    <property type="match status" value="1"/>
</dbReference>